<evidence type="ECO:0000313" key="1">
    <source>
        <dbReference type="EMBL" id="GAH29243.1"/>
    </source>
</evidence>
<feature type="non-terminal residue" evidence="1">
    <location>
        <position position="105"/>
    </location>
</feature>
<sequence>MPGKKFEVQAIDDEILAKFSLKNRYSFLNNNLTAILSTKEFNFFKEVQRFCMRFEKKNEITHGPDEDIYDWVPAFGEKGYITRQHTFDVCDVHYDYWGLAADFLR</sequence>
<proteinExistence type="predicted"/>
<protein>
    <submittedName>
        <fullName evidence="1">Uncharacterized protein</fullName>
    </submittedName>
</protein>
<accession>X1G879</accession>
<dbReference type="AlphaFoldDB" id="X1G879"/>
<gene>
    <name evidence="1" type="ORF">S03H2_08216</name>
</gene>
<comment type="caution">
    <text evidence="1">The sequence shown here is derived from an EMBL/GenBank/DDBJ whole genome shotgun (WGS) entry which is preliminary data.</text>
</comment>
<dbReference type="EMBL" id="BARU01003955">
    <property type="protein sequence ID" value="GAH29243.1"/>
    <property type="molecule type" value="Genomic_DNA"/>
</dbReference>
<organism evidence="1">
    <name type="scientific">marine sediment metagenome</name>
    <dbReference type="NCBI Taxonomy" id="412755"/>
    <lineage>
        <taxon>unclassified sequences</taxon>
        <taxon>metagenomes</taxon>
        <taxon>ecological metagenomes</taxon>
    </lineage>
</organism>
<name>X1G879_9ZZZZ</name>
<reference evidence="1" key="1">
    <citation type="journal article" date="2014" name="Front. Microbiol.">
        <title>High frequency of phylogenetically diverse reductive dehalogenase-homologous genes in deep subseafloor sedimentary metagenomes.</title>
        <authorList>
            <person name="Kawai M."/>
            <person name="Futagami T."/>
            <person name="Toyoda A."/>
            <person name="Takaki Y."/>
            <person name="Nishi S."/>
            <person name="Hori S."/>
            <person name="Arai W."/>
            <person name="Tsubouchi T."/>
            <person name="Morono Y."/>
            <person name="Uchiyama I."/>
            <person name="Ito T."/>
            <person name="Fujiyama A."/>
            <person name="Inagaki F."/>
            <person name="Takami H."/>
        </authorList>
    </citation>
    <scope>NUCLEOTIDE SEQUENCE</scope>
    <source>
        <strain evidence="1">Expedition CK06-06</strain>
    </source>
</reference>